<sequence length="91" mass="10580">MSNIIQFRLQRHDVDASIERCDRSIGVEPSALRVSARNALSRLAGQFELAIEHAHQIEHRICDPKSRREFSAQIERTRRLLDIVHLKILQI</sequence>
<proteinExistence type="predicted"/>
<evidence type="ECO:0000313" key="2">
    <source>
        <dbReference type="EMBL" id="MCG2669578.1"/>
    </source>
</evidence>
<evidence type="ECO:0000313" key="3">
    <source>
        <dbReference type="Proteomes" id="UP001139012"/>
    </source>
</evidence>
<dbReference type="RefSeq" id="WP_237871969.1">
    <property type="nucleotide sequence ID" value="NZ_JAKLUA010000007.1"/>
</dbReference>
<gene>
    <name evidence="2" type="ORF">L6637_21690</name>
    <name evidence="1" type="ORF">L6654_15270</name>
</gene>
<evidence type="ECO:0000313" key="4">
    <source>
        <dbReference type="Proteomes" id="UP001139054"/>
    </source>
</evidence>
<organism evidence="1 4">
    <name type="scientific">Bradyrhizobium zhengyangense</name>
    <dbReference type="NCBI Taxonomy" id="2911009"/>
    <lineage>
        <taxon>Bacteria</taxon>
        <taxon>Pseudomonadati</taxon>
        <taxon>Pseudomonadota</taxon>
        <taxon>Alphaproteobacteria</taxon>
        <taxon>Hyphomicrobiales</taxon>
        <taxon>Nitrobacteraceae</taxon>
        <taxon>Bradyrhizobium</taxon>
    </lineage>
</organism>
<comment type="caution">
    <text evidence="1">The sequence shown here is derived from an EMBL/GenBank/DDBJ whole genome shotgun (WGS) entry which is preliminary data.</text>
</comment>
<keyword evidence="3" id="KW-1185">Reference proteome</keyword>
<dbReference type="AlphaFoldDB" id="A0A9X1R847"/>
<evidence type="ECO:0000313" key="1">
    <source>
        <dbReference type="EMBL" id="MCG2627994.1"/>
    </source>
</evidence>
<dbReference type="Proteomes" id="UP001139054">
    <property type="component" value="Unassembled WGS sequence"/>
</dbReference>
<dbReference type="EMBL" id="JAKLUA010000007">
    <property type="protein sequence ID" value="MCG2669578.1"/>
    <property type="molecule type" value="Genomic_DNA"/>
</dbReference>
<dbReference type="EMBL" id="JAKLTY010000008">
    <property type="protein sequence ID" value="MCG2627994.1"/>
    <property type="molecule type" value="Genomic_DNA"/>
</dbReference>
<protein>
    <submittedName>
        <fullName evidence="1">Uncharacterized protein</fullName>
    </submittedName>
</protein>
<accession>A0A9X1R847</accession>
<dbReference type="Proteomes" id="UP001139012">
    <property type="component" value="Unassembled WGS sequence"/>
</dbReference>
<reference evidence="1" key="1">
    <citation type="submission" date="2022-01" db="EMBL/GenBank/DDBJ databases">
        <title>Genome sequnece data of strain Bradyrhizobium sp. nov.</title>
        <authorList>
            <person name="Zhang J."/>
        </authorList>
    </citation>
    <scope>NUCLEOTIDE SEQUENCE</scope>
    <source>
        <strain evidence="2">WYCCWR 12774</strain>
        <strain evidence="1">WYCCWR 13023</strain>
    </source>
</reference>
<name>A0A9X1R847_9BRAD</name>